<dbReference type="Gene3D" id="2.30.30.320">
    <property type="entry name" value="DUF1653-like domain"/>
    <property type="match status" value="1"/>
</dbReference>
<proteinExistence type="predicted"/>
<keyword evidence="3" id="KW-1185">Reference proteome</keyword>
<comment type="caution">
    <text evidence="2">The sequence shown here is derived from an EMBL/GenBank/DDBJ whole genome shotgun (WGS) entry which is preliminary data.</text>
</comment>
<evidence type="ECO:0000313" key="3">
    <source>
        <dbReference type="Proteomes" id="UP000029628"/>
    </source>
</evidence>
<accession>A0A096AJB9</accession>
<dbReference type="RefSeq" id="WP_028258124.1">
    <property type="nucleotide sequence ID" value="NZ_JRNT01000016.1"/>
</dbReference>
<dbReference type="Proteomes" id="UP000029628">
    <property type="component" value="Unassembled WGS sequence"/>
</dbReference>
<feature type="domain" description="DUF1653" evidence="1">
    <location>
        <begin position="8"/>
        <end position="72"/>
    </location>
</feature>
<reference evidence="2 3" key="1">
    <citation type="submission" date="2014-07" db="EMBL/GenBank/DDBJ databases">
        <authorList>
            <person name="McCorrison J."/>
            <person name="Sanka R."/>
            <person name="Torralba M."/>
            <person name="Gillis M."/>
            <person name="Haft D.H."/>
            <person name="Methe B."/>
            <person name="Sutton G."/>
            <person name="Nelson K.E."/>
        </authorList>
    </citation>
    <scope>NUCLEOTIDE SEQUENCE [LARGE SCALE GENOMIC DNA]</scope>
    <source>
        <strain evidence="2 3">DNF00314</strain>
    </source>
</reference>
<evidence type="ECO:0000313" key="2">
    <source>
        <dbReference type="EMBL" id="KGF47193.1"/>
    </source>
</evidence>
<sequence length="80" mass="9512">MHEIVVGGLYRHFKGMLYYVSNIAIHSETGEPFVVYQQLYGERKTYIRPLVMFASEVDHEKYPEVTQKERFKLLSGRDER</sequence>
<dbReference type="Pfam" id="PF07866">
    <property type="entry name" value="DUF1653"/>
    <property type="match status" value="1"/>
</dbReference>
<dbReference type="eggNOG" id="COG4728">
    <property type="taxonomic scope" value="Bacteria"/>
</dbReference>
<dbReference type="EMBL" id="JRNT01000016">
    <property type="protein sequence ID" value="KGF47193.1"/>
    <property type="molecule type" value="Genomic_DNA"/>
</dbReference>
<evidence type="ECO:0000259" key="1">
    <source>
        <dbReference type="Pfam" id="PF07866"/>
    </source>
</evidence>
<dbReference type="InterPro" id="IPR037135">
    <property type="entry name" value="DUF1653-like_dom_sf"/>
</dbReference>
<name>A0A096AJB9_9FIRM</name>
<dbReference type="AlphaFoldDB" id="A0A096AJB9"/>
<dbReference type="InterPro" id="IPR023387">
    <property type="entry name" value="DUF1653-like_dom"/>
</dbReference>
<organism evidence="2 3">
    <name type="scientific">Veillonella montpellierensis DNF00314</name>
    <dbReference type="NCBI Taxonomy" id="1401067"/>
    <lineage>
        <taxon>Bacteria</taxon>
        <taxon>Bacillati</taxon>
        <taxon>Bacillota</taxon>
        <taxon>Negativicutes</taxon>
        <taxon>Veillonellales</taxon>
        <taxon>Veillonellaceae</taxon>
        <taxon>Veillonella</taxon>
    </lineage>
</organism>
<protein>
    <recommendedName>
        <fullName evidence="1">DUF1653 domain-containing protein</fullName>
    </recommendedName>
</protein>
<gene>
    <name evidence="2" type="ORF">HMPREF0872_05825</name>
</gene>